<evidence type="ECO:0000313" key="3">
    <source>
        <dbReference type="Proteomes" id="UP001157418"/>
    </source>
</evidence>
<gene>
    <name evidence="2" type="ORF">LVIROSA_LOCUS11045</name>
</gene>
<keyword evidence="3" id="KW-1185">Reference proteome</keyword>
<dbReference type="AlphaFoldDB" id="A0AAU9MGP5"/>
<comment type="caution">
    <text evidence="2">The sequence shown here is derived from an EMBL/GenBank/DDBJ whole genome shotgun (WGS) entry which is preliminary data.</text>
</comment>
<name>A0AAU9MGP5_9ASTR</name>
<evidence type="ECO:0000313" key="2">
    <source>
        <dbReference type="EMBL" id="CAH1423783.1"/>
    </source>
</evidence>
<reference evidence="2 3" key="1">
    <citation type="submission" date="2022-01" db="EMBL/GenBank/DDBJ databases">
        <authorList>
            <person name="Xiong W."/>
            <person name="Schranz E."/>
        </authorList>
    </citation>
    <scope>NUCLEOTIDE SEQUENCE [LARGE SCALE GENOMIC DNA]</scope>
</reference>
<proteinExistence type="predicted"/>
<feature type="region of interest" description="Disordered" evidence="1">
    <location>
        <begin position="45"/>
        <end position="84"/>
    </location>
</feature>
<protein>
    <submittedName>
        <fullName evidence="2">Uncharacterized protein</fullName>
    </submittedName>
</protein>
<dbReference type="EMBL" id="CAKMRJ010001112">
    <property type="protein sequence ID" value="CAH1423783.1"/>
    <property type="molecule type" value="Genomic_DNA"/>
</dbReference>
<sequence length="113" mass="12277">MIASANHHFCLVAKWTTFHRLINPTPPLTVSFSVYGSVTEASEGGGGVGCNGDEAGVDGVGNHHAPPTSSHQPHDHRYLQTPSSTDVIPSFNHKRRHHRYCIQALNNVKTSKP</sequence>
<evidence type="ECO:0000256" key="1">
    <source>
        <dbReference type="SAM" id="MobiDB-lite"/>
    </source>
</evidence>
<organism evidence="2 3">
    <name type="scientific">Lactuca virosa</name>
    <dbReference type="NCBI Taxonomy" id="75947"/>
    <lineage>
        <taxon>Eukaryota</taxon>
        <taxon>Viridiplantae</taxon>
        <taxon>Streptophyta</taxon>
        <taxon>Embryophyta</taxon>
        <taxon>Tracheophyta</taxon>
        <taxon>Spermatophyta</taxon>
        <taxon>Magnoliopsida</taxon>
        <taxon>eudicotyledons</taxon>
        <taxon>Gunneridae</taxon>
        <taxon>Pentapetalae</taxon>
        <taxon>asterids</taxon>
        <taxon>campanulids</taxon>
        <taxon>Asterales</taxon>
        <taxon>Asteraceae</taxon>
        <taxon>Cichorioideae</taxon>
        <taxon>Cichorieae</taxon>
        <taxon>Lactucinae</taxon>
        <taxon>Lactuca</taxon>
    </lineage>
</organism>
<dbReference type="Proteomes" id="UP001157418">
    <property type="component" value="Unassembled WGS sequence"/>
</dbReference>
<accession>A0AAU9MGP5</accession>